<sequence length="169" mass="18087">MTHPFSTHTSSQTSDNGTTIISGTNSDSSNSSSSSSNTIAIVIGVIGLIALISLTWGIMRWRRNRYNNAFDGNFDPDKMTKRPEGGVVGGTLPNVSVDDDHLNPLMSQLDDNGMGDRLNASIVGGIVAPYQPHHPSSTSPTFPTFPVPSILLDLHLPFLRPLGFSLVIV</sequence>
<dbReference type="Proteomes" id="UP000297245">
    <property type="component" value="Unassembled WGS sequence"/>
</dbReference>
<feature type="compositionally biased region" description="Low complexity" evidence="1">
    <location>
        <begin position="18"/>
        <end position="35"/>
    </location>
</feature>
<evidence type="ECO:0000313" key="4">
    <source>
        <dbReference type="Proteomes" id="UP000297245"/>
    </source>
</evidence>
<gene>
    <name evidence="3" type="ORF">K435DRAFT_876569</name>
</gene>
<dbReference type="AlphaFoldDB" id="A0A4S8KRS7"/>
<evidence type="ECO:0000256" key="1">
    <source>
        <dbReference type="SAM" id="MobiDB-lite"/>
    </source>
</evidence>
<proteinExistence type="predicted"/>
<organism evidence="3 4">
    <name type="scientific">Dendrothele bispora (strain CBS 962.96)</name>
    <dbReference type="NCBI Taxonomy" id="1314807"/>
    <lineage>
        <taxon>Eukaryota</taxon>
        <taxon>Fungi</taxon>
        <taxon>Dikarya</taxon>
        <taxon>Basidiomycota</taxon>
        <taxon>Agaricomycotina</taxon>
        <taxon>Agaricomycetes</taxon>
        <taxon>Agaricomycetidae</taxon>
        <taxon>Agaricales</taxon>
        <taxon>Agaricales incertae sedis</taxon>
        <taxon>Dendrothele</taxon>
    </lineage>
</organism>
<dbReference type="EMBL" id="ML180181">
    <property type="protein sequence ID" value="THU78494.1"/>
    <property type="molecule type" value="Genomic_DNA"/>
</dbReference>
<feature type="compositionally biased region" description="Polar residues" evidence="1">
    <location>
        <begin position="1"/>
        <end position="17"/>
    </location>
</feature>
<keyword evidence="2" id="KW-0472">Membrane</keyword>
<accession>A0A4S8KRS7</accession>
<feature type="region of interest" description="Disordered" evidence="1">
    <location>
        <begin position="1"/>
        <end position="35"/>
    </location>
</feature>
<name>A0A4S8KRS7_DENBC</name>
<keyword evidence="2" id="KW-1133">Transmembrane helix</keyword>
<evidence type="ECO:0000256" key="2">
    <source>
        <dbReference type="SAM" id="Phobius"/>
    </source>
</evidence>
<dbReference type="OrthoDB" id="3263231at2759"/>
<keyword evidence="4" id="KW-1185">Reference proteome</keyword>
<keyword evidence="2" id="KW-0812">Transmembrane</keyword>
<feature type="transmembrane region" description="Helical" evidence="2">
    <location>
        <begin position="39"/>
        <end position="59"/>
    </location>
</feature>
<reference evidence="3 4" key="1">
    <citation type="journal article" date="2019" name="Nat. Ecol. Evol.">
        <title>Megaphylogeny resolves global patterns of mushroom evolution.</title>
        <authorList>
            <person name="Varga T."/>
            <person name="Krizsan K."/>
            <person name="Foldi C."/>
            <person name="Dima B."/>
            <person name="Sanchez-Garcia M."/>
            <person name="Sanchez-Ramirez S."/>
            <person name="Szollosi G.J."/>
            <person name="Szarkandi J.G."/>
            <person name="Papp V."/>
            <person name="Albert L."/>
            <person name="Andreopoulos W."/>
            <person name="Angelini C."/>
            <person name="Antonin V."/>
            <person name="Barry K.W."/>
            <person name="Bougher N.L."/>
            <person name="Buchanan P."/>
            <person name="Buyck B."/>
            <person name="Bense V."/>
            <person name="Catcheside P."/>
            <person name="Chovatia M."/>
            <person name="Cooper J."/>
            <person name="Damon W."/>
            <person name="Desjardin D."/>
            <person name="Finy P."/>
            <person name="Geml J."/>
            <person name="Haridas S."/>
            <person name="Hughes K."/>
            <person name="Justo A."/>
            <person name="Karasinski D."/>
            <person name="Kautmanova I."/>
            <person name="Kiss B."/>
            <person name="Kocsube S."/>
            <person name="Kotiranta H."/>
            <person name="LaButti K.M."/>
            <person name="Lechner B.E."/>
            <person name="Liimatainen K."/>
            <person name="Lipzen A."/>
            <person name="Lukacs Z."/>
            <person name="Mihaltcheva S."/>
            <person name="Morgado L.N."/>
            <person name="Niskanen T."/>
            <person name="Noordeloos M.E."/>
            <person name="Ohm R.A."/>
            <person name="Ortiz-Santana B."/>
            <person name="Ovrebo C."/>
            <person name="Racz N."/>
            <person name="Riley R."/>
            <person name="Savchenko A."/>
            <person name="Shiryaev A."/>
            <person name="Soop K."/>
            <person name="Spirin V."/>
            <person name="Szebenyi C."/>
            <person name="Tomsovsky M."/>
            <person name="Tulloss R.E."/>
            <person name="Uehling J."/>
            <person name="Grigoriev I.V."/>
            <person name="Vagvolgyi C."/>
            <person name="Papp T."/>
            <person name="Martin F.M."/>
            <person name="Miettinen O."/>
            <person name="Hibbett D.S."/>
            <person name="Nagy L.G."/>
        </authorList>
    </citation>
    <scope>NUCLEOTIDE SEQUENCE [LARGE SCALE GENOMIC DNA]</scope>
    <source>
        <strain evidence="3 4">CBS 962.96</strain>
    </source>
</reference>
<protein>
    <submittedName>
        <fullName evidence="3">Uncharacterized protein</fullName>
    </submittedName>
</protein>
<evidence type="ECO:0000313" key="3">
    <source>
        <dbReference type="EMBL" id="THU78494.1"/>
    </source>
</evidence>